<sequence>MSSIVNKVKDALHSDKDKQSHPHDTTGTHSSRLNEPRVDAERDNRTSALNSGATGNTAYSRSDNYATGPASNTAGPHSSNLANKADPRVDSDLDSRNRVGGIGGATSGYATGPASNTAGPHSSNIANKADPRAGLRPGQLQPSWWCRWCHFWLRYRTCLEHCRPSLL</sequence>
<keyword evidence="2" id="KW-1185">Reference proteome</keyword>
<proteinExistence type="predicted"/>
<gene>
    <name evidence="1" type="ORF">NLG97_g3122</name>
</gene>
<evidence type="ECO:0000313" key="2">
    <source>
        <dbReference type="Proteomes" id="UP001148737"/>
    </source>
</evidence>
<comment type="caution">
    <text evidence="1">The sequence shown here is derived from an EMBL/GenBank/DDBJ whole genome shotgun (WGS) entry which is preliminary data.</text>
</comment>
<evidence type="ECO:0000313" key="1">
    <source>
        <dbReference type="EMBL" id="KAJ3495808.1"/>
    </source>
</evidence>
<organism evidence="1 2">
    <name type="scientific">Lecanicillium saksenae</name>
    <dbReference type="NCBI Taxonomy" id="468837"/>
    <lineage>
        <taxon>Eukaryota</taxon>
        <taxon>Fungi</taxon>
        <taxon>Dikarya</taxon>
        <taxon>Ascomycota</taxon>
        <taxon>Pezizomycotina</taxon>
        <taxon>Sordariomycetes</taxon>
        <taxon>Hypocreomycetidae</taxon>
        <taxon>Hypocreales</taxon>
        <taxon>Cordycipitaceae</taxon>
        <taxon>Lecanicillium</taxon>
    </lineage>
</organism>
<protein>
    <submittedName>
        <fullName evidence="1">Uncharacterized protein</fullName>
    </submittedName>
</protein>
<name>A0ACC1R2C7_9HYPO</name>
<dbReference type="Proteomes" id="UP001148737">
    <property type="component" value="Unassembled WGS sequence"/>
</dbReference>
<dbReference type="EMBL" id="JANAKD010000246">
    <property type="protein sequence ID" value="KAJ3495808.1"/>
    <property type="molecule type" value="Genomic_DNA"/>
</dbReference>
<reference evidence="1" key="1">
    <citation type="submission" date="2022-07" db="EMBL/GenBank/DDBJ databases">
        <title>Genome Sequence of Lecanicillium saksenae.</title>
        <authorList>
            <person name="Buettner E."/>
        </authorList>
    </citation>
    <scope>NUCLEOTIDE SEQUENCE</scope>
    <source>
        <strain evidence="1">VT-O1</strain>
    </source>
</reference>
<accession>A0ACC1R2C7</accession>